<dbReference type="KEGG" id="dru:Desru_2623"/>
<organism evidence="4 5">
    <name type="scientific">Desulforamulus ruminis (strain ATCC 23193 / DSM 2154 / NCIMB 8452 / DL)</name>
    <name type="common">Desulfotomaculum ruminis</name>
    <dbReference type="NCBI Taxonomy" id="696281"/>
    <lineage>
        <taxon>Bacteria</taxon>
        <taxon>Bacillati</taxon>
        <taxon>Bacillota</taxon>
        <taxon>Clostridia</taxon>
        <taxon>Eubacteriales</taxon>
        <taxon>Peptococcaceae</taxon>
        <taxon>Desulforamulus</taxon>
    </lineage>
</organism>
<dbReference type="InterPro" id="IPR046342">
    <property type="entry name" value="CBS_dom_sf"/>
</dbReference>
<evidence type="ECO:0000259" key="3">
    <source>
        <dbReference type="PROSITE" id="PS51371"/>
    </source>
</evidence>
<dbReference type="RefSeq" id="WP_013842605.1">
    <property type="nucleotide sequence ID" value="NC_015589.1"/>
</dbReference>
<dbReference type="InterPro" id="IPR000644">
    <property type="entry name" value="CBS_dom"/>
</dbReference>
<dbReference type="EMBL" id="CP002780">
    <property type="protein sequence ID" value="AEG60849.1"/>
    <property type="molecule type" value="Genomic_DNA"/>
</dbReference>
<dbReference type="AlphaFoldDB" id="F6DQF5"/>
<dbReference type="PROSITE" id="PS51371">
    <property type="entry name" value="CBS"/>
    <property type="match status" value="2"/>
</dbReference>
<accession>F6DQF5</accession>
<reference evidence="4 5" key="2">
    <citation type="journal article" date="2012" name="Stand. Genomic Sci.">
        <title>Complete genome sequence of the sulfate-reducing firmicute Desulfotomaculum ruminis type strain (DL(T)).</title>
        <authorList>
            <person name="Spring S."/>
            <person name="Visser M."/>
            <person name="Lu M."/>
            <person name="Copeland A."/>
            <person name="Lapidus A."/>
            <person name="Lucas S."/>
            <person name="Cheng J.F."/>
            <person name="Han C."/>
            <person name="Tapia R."/>
            <person name="Goodwin L.A."/>
            <person name="Pitluck S."/>
            <person name="Ivanova N."/>
            <person name="Land M."/>
            <person name="Hauser L."/>
            <person name="Larimer F."/>
            <person name="Rohde M."/>
            <person name="Goker M."/>
            <person name="Detter J.C."/>
            <person name="Kyrpides N.C."/>
            <person name="Woyke T."/>
            <person name="Schaap P.J."/>
            <person name="Plugge C.M."/>
            <person name="Muyzer G."/>
            <person name="Kuever J."/>
            <person name="Pereira I.A."/>
            <person name="Parshina S.N."/>
            <person name="Bernier-Latmani R."/>
            <person name="Stams A.J."/>
            <person name="Klenk H.P."/>
        </authorList>
    </citation>
    <scope>NUCLEOTIDE SEQUENCE [LARGE SCALE GENOMIC DNA]</scope>
    <source>
        <strain evidence="5">ATCC 23193 / DSM 2154 / NCIB 8452 / DL</strain>
    </source>
</reference>
<reference evidence="5" key="1">
    <citation type="submission" date="2011-05" db="EMBL/GenBank/DDBJ databases">
        <title>Complete sequence of Desulfotomaculum ruminis DSM 2154.</title>
        <authorList>
            <person name="Lucas S."/>
            <person name="Copeland A."/>
            <person name="Lapidus A."/>
            <person name="Cheng J.-F."/>
            <person name="Goodwin L."/>
            <person name="Pitluck S."/>
            <person name="Lu M."/>
            <person name="Detter J.C."/>
            <person name="Han C."/>
            <person name="Tapia R."/>
            <person name="Land M."/>
            <person name="Hauser L."/>
            <person name="Kyrpides N."/>
            <person name="Ivanova N."/>
            <person name="Mikhailova N."/>
            <person name="Pagani I."/>
            <person name="Stams A.J.M."/>
            <person name="Plugge C.M."/>
            <person name="Muyzer G."/>
            <person name="Kuever J."/>
            <person name="Parshina S.N."/>
            <person name="Ivanova A.E."/>
            <person name="Nazina T.N."/>
            <person name="Brambilla E."/>
            <person name="Spring S."/>
            <person name="Klenk H.-P."/>
            <person name="Woyke T."/>
        </authorList>
    </citation>
    <scope>NUCLEOTIDE SEQUENCE [LARGE SCALE GENOMIC DNA]</scope>
    <source>
        <strain evidence="5">ATCC 23193 / DSM 2154 / NCIB 8452 / DL</strain>
    </source>
</reference>
<dbReference type="InterPro" id="IPR051257">
    <property type="entry name" value="Diverse_CBS-Domain"/>
</dbReference>
<dbReference type="OrthoDB" id="1808351at2"/>
<gene>
    <name evidence="4" type="ordered locus">Desru_2623</name>
</gene>
<dbReference type="PANTHER" id="PTHR43080">
    <property type="entry name" value="CBS DOMAIN-CONTAINING PROTEIN CBSX3, MITOCHONDRIAL"/>
    <property type="match status" value="1"/>
</dbReference>
<dbReference type="HOGENOM" id="CLU_040681_8_1_9"/>
<feature type="domain" description="CBS" evidence="3">
    <location>
        <begin position="107"/>
        <end position="162"/>
    </location>
</feature>
<name>F6DQF5_DESRL</name>
<dbReference type="STRING" id="696281.Desru_2623"/>
<keyword evidence="1 2" id="KW-0129">CBS domain</keyword>
<dbReference type="Gene3D" id="3.10.580.10">
    <property type="entry name" value="CBS-domain"/>
    <property type="match status" value="1"/>
</dbReference>
<protein>
    <submittedName>
        <fullName evidence="4">CBS domain containing protein</fullName>
    </submittedName>
</protein>
<sequence>MKHVSVKEIMISPEDYLTVNELDTVKDAIQKLQSSFSLDEKGVTRGHTSILVTNPSGKLVGILTIRGILKALMMHEKGKEFPSNYLWTLFVTKSYESAEEIPVRQIMKDRKVFSIGPDDEIMKAVEMIVDNKVNTLPVVENGKPVGIIRAKDIFSKIGYIMD</sequence>
<evidence type="ECO:0000256" key="2">
    <source>
        <dbReference type="PROSITE-ProRule" id="PRU00703"/>
    </source>
</evidence>
<dbReference type="Pfam" id="PF00571">
    <property type="entry name" value="CBS"/>
    <property type="match status" value="2"/>
</dbReference>
<dbReference type="PANTHER" id="PTHR43080:SF2">
    <property type="entry name" value="CBS DOMAIN-CONTAINING PROTEIN"/>
    <property type="match status" value="1"/>
</dbReference>
<evidence type="ECO:0000313" key="4">
    <source>
        <dbReference type="EMBL" id="AEG60849.1"/>
    </source>
</evidence>
<proteinExistence type="predicted"/>
<evidence type="ECO:0000313" key="5">
    <source>
        <dbReference type="Proteomes" id="UP000009234"/>
    </source>
</evidence>
<dbReference type="eggNOG" id="COG0517">
    <property type="taxonomic scope" value="Bacteria"/>
</dbReference>
<dbReference type="SUPFAM" id="SSF54631">
    <property type="entry name" value="CBS-domain pair"/>
    <property type="match status" value="1"/>
</dbReference>
<dbReference type="SMART" id="SM00116">
    <property type="entry name" value="CBS"/>
    <property type="match status" value="2"/>
</dbReference>
<evidence type="ECO:0000256" key="1">
    <source>
        <dbReference type="ARBA" id="ARBA00023122"/>
    </source>
</evidence>
<dbReference type="Proteomes" id="UP000009234">
    <property type="component" value="Chromosome"/>
</dbReference>
<feature type="domain" description="CBS" evidence="3">
    <location>
        <begin position="10"/>
        <end position="80"/>
    </location>
</feature>
<keyword evidence="5" id="KW-1185">Reference proteome</keyword>